<reference evidence="1 2" key="1">
    <citation type="submission" date="2015-12" db="EMBL/GenBank/DDBJ databases">
        <title>Dictyostelia acquired genes for synthesis and detection of signals that induce cell-type specialization by lateral gene transfer from prokaryotes.</title>
        <authorList>
            <person name="Gloeckner G."/>
            <person name="Schaap P."/>
        </authorList>
    </citation>
    <scope>NUCLEOTIDE SEQUENCE [LARGE SCALE GENOMIC DNA]</scope>
    <source>
        <strain evidence="1 2">TK</strain>
    </source>
</reference>
<dbReference type="Proteomes" id="UP000076078">
    <property type="component" value="Unassembled WGS sequence"/>
</dbReference>
<dbReference type="OrthoDB" id="19433at2759"/>
<dbReference type="EMBL" id="LODT01000015">
    <property type="protein sequence ID" value="KYR00381.1"/>
    <property type="molecule type" value="Genomic_DNA"/>
</dbReference>
<evidence type="ECO:0000313" key="1">
    <source>
        <dbReference type="EMBL" id="KYR00381.1"/>
    </source>
</evidence>
<proteinExistence type="predicted"/>
<dbReference type="GO" id="GO:0003964">
    <property type="term" value="F:RNA-directed DNA polymerase activity"/>
    <property type="evidence" value="ECO:0007669"/>
    <property type="project" value="UniProtKB-KW"/>
</dbReference>
<keyword evidence="1" id="KW-0548">Nucleotidyltransferase</keyword>
<keyword evidence="1" id="KW-0808">Transferase</keyword>
<gene>
    <name evidence="1" type="ORF">DLAC_03129</name>
</gene>
<dbReference type="InParanoid" id="A0A152A2T8"/>
<comment type="caution">
    <text evidence="1">The sequence shown here is derived from an EMBL/GenBank/DDBJ whole genome shotgun (WGS) entry which is preliminary data.</text>
</comment>
<protein>
    <submittedName>
        <fullName evidence="1">Non-LTR retroelement reverse transcriptase-like protein</fullName>
    </submittedName>
</protein>
<sequence length="316" mass="37493">MWDLELRQEAFKIWNMNRLLCIHFDRECNEVQQWYIQQVTTGRIVSSILRNQMEAWKDYRTNHAATMPKLNKLNEETEDVKWVNGIRNMSNRPIKLRDIYANLVIKKYTSIRLTDGQKNLRYNININGIFQKISKVIHHKGRNTLFRFFARCLPGINHQRMNCPIDSCRQSITDPYVHFFFQCNVTTSYAPAIVQIVNHLSFKKIHLWNIHATDLTTINKTEKVYPNLISIVMHQMWKIVCYNLFETDKETKPIPEMNTAIIQKELIDTINTAKWKLLKYLAYQSKIKSNNDDVLLKSVFNRSWQTPLKPLPIPHN</sequence>
<keyword evidence="1" id="KW-0695">RNA-directed DNA polymerase</keyword>
<keyword evidence="2" id="KW-1185">Reference proteome</keyword>
<dbReference type="AlphaFoldDB" id="A0A152A2T8"/>
<evidence type="ECO:0000313" key="2">
    <source>
        <dbReference type="Proteomes" id="UP000076078"/>
    </source>
</evidence>
<accession>A0A152A2T8</accession>
<name>A0A152A2T8_TIELA</name>
<organism evidence="1 2">
    <name type="scientific">Tieghemostelium lacteum</name>
    <name type="common">Slime mold</name>
    <name type="synonym">Dictyostelium lacteum</name>
    <dbReference type="NCBI Taxonomy" id="361077"/>
    <lineage>
        <taxon>Eukaryota</taxon>
        <taxon>Amoebozoa</taxon>
        <taxon>Evosea</taxon>
        <taxon>Eumycetozoa</taxon>
        <taxon>Dictyostelia</taxon>
        <taxon>Dictyosteliales</taxon>
        <taxon>Raperosteliaceae</taxon>
        <taxon>Tieghemostelium</taxon>
    </lineage>
</organism>